<proteinExistence type="predicted"/>
<accession>A0A1W1BNG2</accession>
<dbReference type="AlphaFoldDB" id="A0A1W1BNG2"/>
<evidence type="ECO:0000313" key="1">
    <source>
        <dbReference type="EMBL" id="SFV55100.1"/>
    </source>
</evidence>
<reference evidence="1" key="1">
    <citation type="submission" date="2016-10" db="EMBL/GenBank/DDBJ databases">
        <authorList>
            <person name="de Groot N.N."/>
        </authorList>
    </citation>
    <scope>NUCLEOTIDE SEQUENCE</scope>
</reference>
<name>A0A1W1BNG2_9ZZZZ</name>
<sequence>MKIIDEIVGLVKEHQILLQLAKDINKNNDLLEEFGILLKTHTRLEDRELFPQLTKYLNTEQLHKIQQNYD</sequence>
<evidence type="ECO:0008006" key="2">
    <source>
        <dbReference type="Google" id="ProtNLM"/>
    </source>
</evidence>
<dbReference type="Gene3D" id="1.20.120.520">
    <property type="entry name" value="nmb1532 protein domain like"/>
    <property type="match status" value="1"/>
</dbReference>
<organism evidence="1">
    <name type="scientific">hydrothermal vent metagenome</name>
    <dbReference type="NCBI Taxonomy" id="652676"/>
    <lineage>
        <taxon>unclassified sequences</taxon>
        <taxon>metagenomes</taxon>
        <taxon>ecological metagenomes</taxon>
    </lineage>
</organism>
<dbReference type="EMBL" id="FPHJ01000014">
    <property type="protein sequence ID" value="SFV55100.1"/>
    <property type="molecule type" value="Genomic_DNA"/>
</dbReference>
<gene>
    <name evidence="1" type="ORF">MNB_SUP05-5-337</name>
</gene>
<protein>
    <recommendedName>
        <fullName evidence="2">Hemerythrin-like domain-containing protein</fullName>
    </recommendedName>
</protein>